<evidence type="ECO:0000313" key="1">
    <source>
        <dbReference type="EMBL" id="NEA27386.1"/>
    </source>
</evidence>
<dbReference type="RefSeq" id="WP_163061825.1">
    <property type="nucleotide sequence ID" value="NZ_JAAGLI010000915.1"/>
</dbReference>
<organism evidence="1 2">
    <name type="scientific">Actinomadura bangladeshensis</name>
    <dbReference type="NCBI Taxonomy" id="453573"/>
    <lineage>
        <taxon>Bacteria</taxon>
        <taxon>Bacillati</taxon>
        <taxon>Actinomycetota</taxon>
        <taxon>Actinomycetes</taxon>
        <taxon>Streptosporangiales</taxon>
        <taxon>Thermomonosporaceae</taxon>
        <taxon>Actinomadura</taxon>
    </lineage>
</organism>
<protein>
    <submittedName>
        <fullName evidence="1">Uncharacterized protein</fullName>
    </submittedName>
</protein>
<dbReference type="EMBL" id="JAAGLI010000915">
    <property type="protein sequence ID" value="NEA27386.1"/>
    <property type="molecule type" value="Genomic_DNA"/>
</dbReference>
<proteinExistence type="predicted"/>
<dbReference type="Proteomes" id="UP000475532">
    <property type="component" value="Unassembled WGS sequence"/>
</dbReference>
<dbReference type="AlphaFoldDB" id="A0A6L9QQL8"/>
<sequence length="63" mass="6996">MSDGVLLLFLRQIFPEWSITRDGPCWRAGGRVVIWAPSADELMDVLGAVVPDAGQRVRYFFGG</sequence>
<comment type="caution">
    <text evidence="1">The sequence shown here is derived from an EMBL/GenBank/DDBJ whole genome shotgun (WGS) entry which is preliminary data.</text>
</comment>
<name>A0A6L9QQL8_9ACTN</name>
<gene>
    <name evidence="1" type="ORF">G3I70_33550</name>
</gene>
<evidence type="ECO:0000313" key="2">
    <source>
        <dbReference type="Proteomes" id="UP000475532"/>
    </source>
</evidence>
<accession>A0A6L9QQL8</accession>
<reference evidence="1 2" key="1">
    <citation type="submission" date="2020-01" db="EMBL/GenBank/DDBJ databases">
        <title>Insect and environment-associated Actinomycetes.</title>
        <authorList>
            <person name="Currrie C."/>
            <person name="Chevrette M."/>
            <person name="Carlson C."/>
            <person name="Stubbendieck R."/>
            <person name="Wendt-Pienkowski E."/>
        </authorList>
    </citation>
    <scope>NUCLEOTIDE SEQUENCE [LARGE SCALE GENOMIC DNA]</scope>
    <source>
        <strain evidence="1 2">SID10258</strain>
    </source>
</reference>